<sequence length="70" mass="8102">MKNLSHDQIIKELNELLNEDVTNVFEEQLKAAGEHGIPSFIISNQEGKEIEVAVEWDKEADQLYYKIIKD</sequence>
<reference evidence="1" key="1">
    <citation type="submission" date="2020-08" db="EMBL/GenBank/DDBJ databases">
        <title>Genome public.</title>
        <authorList>
            <person name="Liu C."/>
            <person name="Sun Q."/>
        </authorList>
    </citation>
    <scope>NUCLEOTIDE SEQUENCE</scope>
    <source>
        <strain evidence="1">BX22</strain>
    </source>
</reference>
<evidence type="ECO:0000313" key="2">
    <source>
        <dbReference type="Proteomes" id="UP000637359"/>
    </source>
</evidence>
<dbReference type="AlphaFoldDB" id="A0A923RIP8"/>
<accession>A0A923RIP8</accession>
<organism evidence="1 2">
    <name type="scientific">Ornithinibacillus hominis</name>
    <dbReference type="NCBI Taxonomy" id="2763055"/>
    <lineage>
        <taxon>Bacteria</taxon>
        <taxon>Bacillati</taxon>
        <taxon>Bacillota</taxon>
        <taxon>Bacilli</taxon>
        <taxon>Bacillales</taxon>
        <taxon>Bacillaceae</taxon>
        <taxon>Ornithinibacillus</taxon>
    </lineage>
</organism>
<name>A0A923RIP8_9BACI</name>
<proteinExistence type="predicted"/>
<dbReference type="EMBL" id="JACOOL010000007">
    <property type="protein sequence ID" value="MBC5637355.1"/>
    <property type="molecule type" value="Genomic_DNA"/>
</dbReference>
<evidence type="ECO:0000313" key="1">
    <source>
        <dbReference type="EMBL" id="MBC5637355.1"/>
    </source>
</evidence>
<protein>
    <submittedName>
        <fullName evidence="1">Uncharacterized protein</fullName>
    </submittedName>
</protein>
<keyword evidence="2" id="KW-1185">Reference proteome</keyword>
<dbReference type="RefSeq" id="WP_186870064.1">
    <property type="nucleotide sequence ID" value="NZ_JACOOL010000007.1"/>
</dbReference>
<dbReference type="Proteomes" id="UP000637359">
    <property type="component" value="Unassembled WGS sequence"/>
</dbReference>
<gene>
    <name evidence="1" type="ORF">H8S33_11115</name>
</gene>
<comment type="caution">
    <text evidence="1">The sequence shown here is derived from an EMBL/GenBank/DDBJ whole genome shotgun (WGS) entry which is preliminary data.</text>
</comment>